<dbReference type="PANTHER" id="PTHR10098">
    <property type="entry name" value="RAPSYN-RELATED"/>
    <property type="match status" value="1"/>
</dbReference>
<evidence type="ECO:0008006" key="7">
    <source>
        <dbReference type="Google" id="ProtNLM"/>
    </source>
</evidence>
<evidence type="ECO:0000256" key="1">
    <source>
        <dbReference type="PROSITE-ProRule" id="PRU00339"/>
    </source>
</evidence>
<feature type="repeat" description="TPR" evidence="1">
    <location>
        <begin position="730"/>
        <end position="763"/>
    </location>
</feature>
<feature type="repeat" description="TPR" evidence="1">
    <location>
        <begin position="810"/>
        <end position="843"/>
    </location>
</feature>
<proteinExistence type="predicted"/>
<feature type="repeat" description="TPR" evidence="1">
    <location>
        <begin position="850"/>
        <end position="883"/>
    </location>
</feature>
<organism evidence="5 6">
    <name type="scientific">Ktedonobacter robiniae</name>
    <dbReference type="NCBI Taxonomy" id="2778365"/>
    <lineage>
        <taxon>Bacteria</taxon>
        <taxon>Bacillati</taxon>
        <taxon>Chloroflexota</taxon>
        <taxon>Ktedonobacteria</taxon>
        <taxon>Ktedonobacterales</taxon>
        <taxon>Ktedonobacteraceae</taxon>
        <taxon>Ktedonobacter</taxon>
    </lineage>
</organism>
<feature type="repeat" description="TPR" evidence="1">
    <location>
        <begin position="650"/>
        <end position="683"/>
    </location>
</feature>
<dbReference type="EMBL" id="BNJG01000005">
    <property type="protein sequence ID" value="GHO60509.1"/>
    <property type="molecule type" value="Genomic_DNA"/>
</dbReference>
<feature type="repeat" description="TPR" evidence="1">
    <location>
        <begin position="930"/>
        <end position="963"/>
    </location>
</feature>
<name>A0ABQ3V5R0_9CHLR</name>
<dbReference type="PANTHER" id="PTHR10098:SF108">
    <property type="entry name" value="TETRATRICOPEPTIDE REPEAT PROTEIN 28"/>
    <property type="match status" value="1"/>
</dbReference>
<protein>
    <recommendedName>
        <fullName evidence="7">AAA+ ATPase domain-containing protein</fullName>
    </recommendedName>
</protein>
<evidence type="ECO:0000259" key="3">
    <source>
        <dbReference type="Pfam" id="PF12770"/>
    </source>
</evidence>
<evidence type="ECO:0000256" key="2">
    <source>
        <dbReference type="SAM" id="Coils"/>
    </source>
</evidence>
<dbReference type="Proteomes" id="UP000654345">
    <property type="component" value="Unassembled WGS sequence"/>
</dbReference>
<evidence type="ECO:0000259" key="4">
    <source>
        <dbReference type="Pfam" id="PF13401"/>
    </source>
</evidence>
<feature type="coiled-coil region" evidence="2">
    <location>
        <begin position="1244"/>
        <end position="1271"/>
    </location>
</feature>
<dbReference type="Pfam" id="PF13424">
    <property type="entry name" value="TPR_12"/>
    <property type="match status" value="7"/>
</dbReference>
<dbReference type="InterPro" id="IPR024983">
    <property type="entry name" value="CHAT_dom"/>
</dbReference>
<feature type="repeat" description="TPR" evidence="1">
    <location>
        <begin position="1010"/>
        <end position="1043"/>
    </location>
</feature>
<sequence>MSPLVKPLNIDAEWWRLKEIVEPLPFDIRLERVRPPTLQQVRSLISNKRQSVIHFMGHGEHIESGAVLCFEKEDGNLDLVGARELIARIRGTTFLITLNACMSASPGPTVFSNLASSIVQAKIPYALGMRFSIYDEDALAFSRMFYTELTQGTSVEEALLQARLSLAERPLAWAVGVPVLYTSLSTPAYGFINHAGTSHIDEHQPRIEVSSIARAVGAFQGRVDDLKSLGHLLTGNKRARILTIHGGSGQGKTALAREAIERFAYAWPGGVWGIMLDPLPDRTRIVNDLAQFLGIHGQKADNPEDREHQVLRLLATRRVLLVLDNAETLVDAVNARDSQAIALTEFIQQLPGASVSLLITSRVQFGWPDEITHELGGLTMEEGARLFQQCAPGRQEAISTKEAQELSQKLEGHPLSLRLLGGAFNASALSLPVFIQDYEMQLVNAENKYVGEDHRHRQLYASMETSIRYLNDEQRHLLRNLWIFQAPFLPDIAASIFDPDSEETDSTSSAIYTQLSILWQRGLLACITITARDDTQDLYYLLPTTRLYIQTYMQSTSLQEEILHRYGEAYELFTYTAYEEMDQSASIVAIIQQTEKDLEQGIQYADVSRQMSYKAYWAAILSRLGKALKAQGILEEVLEQVQGSDQLLELDVLSILGRVYNTIGQPQQALALYQQALTIKRKIGNRTGEASTLANMAFSYHAIGQTQRAFALYEQALPLARESGDCRTEATILTNMANAYHAIGQPQRALDLYEQALPITREIGDRDGEAILLNSNAIVFKDTGKPQRALDLYEQALPIAREMGNRDSEASTLNNIALLYKDTGKPQRALDLYKQALPITREIGNRSLEATVLGNMAGAYQAIGQLQQALTFYEQALPITREIGKRSLEATTLTCMGLLYQDMGLSQRALAFYEQALPITREIGDRKREVTILISMGLSYQSSDQLQQALAFYEQALPITREIGARDSEATLFNNMGRIYEETDQPQQALDLYEQALPIMREVGDRTTEASILNNMGGLYQDMDQPQRALDLYEQALLIRREVRDRQGEATTLARIGMLYHDADQPQRALPLYEQALELSREIGDRATETTILTYIAMLYQATNQLQRALPLYEQALGLSREIGDRVTEAETLVFIGLLHRTTSQVQDAILAYEQAIPILRELGDRATEAKTLTSIGMLYHDTDEPQRAFPLYEQALPLLRELEDRATEATVLFCMGNLFYTVFKNPHKSLQCMQQVQYILEHHDVSEEEMDFTLEEVQKAQKEVSQNREAEKITQPGGAKRIQSLWKAIRWPW</sequence>
<keyword evidence="1" id="KW-0802">TPR repeat</keyword>
<dbReference type="InterPro" id="IPR049945">
    <property type="entry name" value="AAA_22"/>
</dbReference>
<gene>
    <name evidence="5" type="ORF">KSB_89840</name>
</gene>
<dbReference type="Gene3D" id="3.40.50.300">
    <property type="entry name" value="P-loop containing nucleotide triphosphate hydrolases"/>
    <property type="match status" value="1"/>
</dbReference>
<dbReference type="SMART" id="SM00028">
    <property type="entry name" value="TPR"/>
    <property type="match status" value="14"/>
</dbReference>
<dbReference type="InterPro" id="IPR027417">
    <property type="entry name" value="P-loop_NTPase"/>
</dbReference>
<feature type="repeat" description="TPR" evidence="1">
    <location>
        <begin position="1090"/>
        <end position="1123"/>
    </location>
</feature>
<dbReference type="SUPFAM" id="SSF52540">
    <property type="entry name" value="P-loop containing nucleoside triphosphate hydrolases"/>
    <property type="match status" value="1"/>
</dbReference>
<dbReference type="Gene3D" id="1.25.40.10">
    <property type="entry name" value="Tetratricopeptide repeat domain"/>
    <property type="match status" value="3"/>
</dbReference>
<reference evidence="5 6" key="1">
    <citation type="journal article" date="2021" name="Int. J. Syst. Evol. Microbiol.">
        <title>Reticulibacter mediterranei gen. nov., sp. nov., within the new family Reticulibacteraceae fam. nov., and Ktedonospora formicarum gen. nov., sp. nov., Ktedonobacter robiniae sp. nov., Dictyobacter formicarum sp. nov. and Dictyobacter arantiisoli sp. nov., belonging to the class Ktedonobacteria.</title>
        <authorList>
            <person name="Yabe S."/>
            <person name="Zheng Y."/>
            <person name="Wang C.M."/>
            <person name="Sakai Y."/>
            <person name="Abe K."/>
            <person name="Yokota A."/>
            <person name="Donadio S."/>
            <person name="Cavaletti L."/>
            <person name="Monciardini P."/>
        </authorList>
    </citation>
    <scope>NUCLEOTIDE SEQUENCE [LARGE SCALE GENOMIC DNA]</scope>
    <source>
        <strain evidence="5 6">SOSP1-30</strain>
    </source>
</reference>
<accession>A0ABQ3V5R0</accession>
<dbReference type="SUPFAM" id="SSF48452">
    <property type="entry name" value="TPR-like"/>
    <property type="match status" value="5"/>
</dbReference>
<feature type="repeat" description="TPR" evidence="1">
    <location>
        <begin position="1050"/>
        <end position="1083"/>
    </location>
</feature>
<dbReference type="PROSITE" id="PS50005">
    <property type="entry name" value="TPR"/>
    <property type="match status" value="10"/>
</dbReference>
<feature type="repeat" description="TPR" evidence="1">
    <location>
        <begin position="970"/>
        <end position="1003"/>
    </location>
</feature>
<feature type="domain" description="ORC1/DEAH AAA+ ATPase" evidence="4">
    <location>
        <begin position="238"/>
        <end position="334"/>
    </location>
</feature>
<dbReference type="InterPro" id="IPR019734">
    <property type="entry name" value="TPR_rpt"/>
</dbReference>
<keyword evidence="6" id="KW-1185">Reference proteome</keyword>
<dbReference type="Pfam" id="PF13401">
    <property type="entry name" value="AAA_22"/>
    <property type="match status" value="1"/>
</dbReference>
<feature type="repeat" description="TPR" evidence="1">
    <location>
        <begin position="1170"/>
        <end position="1203"/>
    </location>
</feature>
<dbReference type="PRINTS" id="PR00364">
    <property type="entry name" value="DISEASERSIST"/>
</dbReference>
<evidence type="ECO:0000313" key="5">
    <source>
        <dbReference type="EMBL" id="GHO60509.1"/>
    </source>
</evidence>
<dbReference type="Pfam" id="PF12770">
    <property type="entry name" value="CHAT"/>
    <property type="match status" value="1"/>
</dbReference>
<feature type="domain" description="CHAT" evidence="3">
    <location>
        <begin position="34"/>
        <end position="170"/>
    </location>
</feature>
<keyword evidence="2" id="KW-0175">Coiled coil</keyword>
<evidence type="ECO:0000313" key="6">
    <source>
        <dbReference type="Proteomes" id="UP000654345"/>
    </source>
</evidence>
<comment type="caution">
    <text evidence="5">The sequence shown here is derived from an EMBL/GenBank/DDBJ whole genome shotgun (WGS) entry which is preliminary data.</text>
</comment>
<dbReference type="InterPro" id="IPR011990">
    <property type="entry name" value="TPR-like_helical_dom_sf"/>
</dbReference>